<evidence type="ECO:0000313" key="2">
    <source>
        <dbReference type="EMBL" id="OZS78087.1"/>
    </source>
</evidence>
<dbReference type="EMBL" id="NOKQ01000204">
    <property type="protein sequence ID" value="OZS78087.1"/>
    <property type="molecule type" value="Genomic_DNA"/>
</dbReference>
<dbReference type="Pfam" id="PF05437">
    <property type="entry name" value="AzlD"/>
    <property type="match status" value="1"/>
</dbReference>
<protein>
    <submittedName>
        <fullName evidence="2">Branched-chain amino acid transporter AzlD</fullName>
    </submittedName>
</protein>
<proteinExistence type="predicted"/>
<dbReference type="OrthoDB" id="308265at2"/>
<feature type="transmembrane region" description="Helical" evidence="1">
    <location>
        <begin position="65"/>
        <end position="84"/>
    </location>
</feature>
<dbReference type="Proteomes" id="UP000217065">
    <property type="component" value="Unassembled WGS sequence"/>
</dbReference>
<feature type="transmembrane region" description="Helical" evidence="1">
    <location>
        <begin position="40"/>
        <end position="58"/>
    </location>
</feature>
<comment type="caution">
    <text evidence="2">The sequence shown here is derived from an EMBL/GenBank/DDBJ whole genome shotgun (WGS) entry which is preliminary data.</text>
</comment>
<organism evidence="2 3">
    <name type="scientific">Tetzosporium hominis</name>
    <dbReference type="NCBI Taxonomy" id="2020506"/>
    <lineage>
        <taxon>Bacteria</taxon>
        <taxon>Bacillati</taxon>
        <taxon>Bacillota</taxon>
        <taxon>Bacilli</taxon>
        <taxon>Bacillales</taxon>
        <taxon>Caryophanaceae</taxon>
        <taxon>Tetzosporium</taxon>
    </lineage>
</organism>
<keyword evidence="3" id="KW-1185">Reference proteome</keyword>
<evidence type="ECO:0000256" key="1">
    <source>
        <dbReference type="SAM" id="Phobius"/>
    </source>
</evidence>
<accession>A0A264W4W5</accession>
<dbReference type="InterPro" id="IPR008407">
    <property type="entry name" value="Brnchd-chn_aa_trnsp_AzlD"/>
</dbReference>
<keyword evidence="1" id="KW-1133">Transmembrane helix</keyword>
<feature type="transmembrane region" description="Helical" evidence="1">
    <location>
        <begin position="7"/>
        <end position="28"/>
    </location>
</feature>
<dbReference type="AlphaFoldDB" id="A0A264W4W5"/>
<sequence>MTLTQQIITIAVVVLGTMLTRFLAFWIFPADKPTPGYVLFLGRLLPPAVLGLLVIYSVKDVEWTSGLYGLPELLGIGVVVALHVWKRNMLLTIAGGTLFYMVLVQFVF</sequence>
<keyword evidence="1" id="KW-0472">Membrane</keyword>
<dbReference type="PIRSF" id="PIRSF003203">
    <property type="entry name" value="AzlD"/>
    <property type="match status" value="1"/>
</dbReference>
<dbReference type="RefSeq" id="WP_094942717.1">
    <property type="nucleotide sequence ID" value="NZ_NOKQ01000204.1"/>
</dbReference>
<gene>
    <name evidence="2" type="ORF">CF394_07585</name>
</gene>
<keyword evidence="1" id="KW-0812">Transmembrane</keyword>
<feature type="transmembrane region" description="Helical" evidence="1">
    <location>
        <begin position="90"/>
        <end position="107"/>
    </location>
</feature>
<name>A0A264W4W5_9BACL</name>
<evidence type="ECO:0000313" key="3">
    <source>
        <dbReference type="Proteomes" id="UP000217065"/>
    </source>
</evidence>
<reference evidence="2 3" key="1">
    <citation type="submission" date="2017-07" db="EMBL/GenBank/DDBJ databases">
        <title>Tetzosporium hominis gen.nov. sp.nov.</title>
        <authorList>
            <person name="Tetz G."/>
            <person name="Tetz V."/>
        </authorList>
    </citation>
    <scope>NUCLEOTIDE SEQUENCE [LARGE SCALE GENOMIC DNA]</scope>
    <source>
        <strain evidence="2 3">VT-49</strain>
    </source>
</reference>